<proteinExistence type="predicted"/>
<dbReference type="GO" id="GO:1901605">
    <property type="term" value="P:alpha-amino acid metabolic process"/>
    <property type="evidence" value="ECO:0007669"/>
    <property type="project" value="UniProtKB-ARBA"/>
</dbReference>
<dbReference type="SUPFAM" id="SSF53686">
    <property type="entry name" value="Tryptophan synthase beta subunit-like PLP-dependent enzymes"/>
    <property type="match status" value="1"/>
</dbReference>
<dbReference type="InterPro" id="IPR050214">
    <property type="entry name" value="Cys_Synth/Cystath_Beta-Synth"/>
</dbReference>
<reference evidence="4 5" key="1">
    <citation type="submission" date="2015-11" db="EMBL/GenBank/DDBJ databases">
        <title>Genome-wide analysis reveals the secondary metabolome in Streptomyces kanasensis ZX01.</title>
        <authorList>
            <person name="Zhang G."/>
            <person name="Han L."/>
            <person name="Feng J."/>
            <person name="Zhang X."/>
        </authorList>
    </citation>
    <scope>NUCLEOTIDE SEQUENCE [LARGE SCALE GENOMIC DNA]</scope>
    <source>
        <strain evidence="4 5">ZX01</strain>
    </source>
</reference>
<keyword evidence="2" id="KW-0663">Pyridoxal phosphate</keyword>
<evidence type="ECO:0000313" key="4">
    <source>
        <dbReference type="EMBL" id="KUH39748.1"/>
    </source>
</evidence>
<evidence type="ECO:0000256" key="1">
    <source>
        <dbReference type="ARBA" id="ARBA00001933"/>
    </source>
</evidence>
<dbReference type="AlphaFoldDB" id="A0A100Y8S9"/>
<dbReference type="InterPro" id="IPR036052">
    <property type="entry name" value="TrpB-like_PALP_sf"/>
</dbReference>
<dbReference type="Proteomes" id="UP000054011">
    <property type="component" value="Unassembled WGS sequence"/>
</dbReference>
<evidence type="ECO:0000313" key="5">
    <source>
        <dbReference type="Proteomes" id="UP000054011"/>
    </source>
</evidence>
<accession>A0A100Y8S9</accession>
<organism evidence="4 5">
    <name type="scientific">Streptomyces kanasensis</name>
    <dbReference type="NCBI Taxonomy" id="936756"/>
    <lineage>
        <taxon>Bacteria</taxon>
        <taxon>Bacillati</taxon>
        <taxon>Actinomycetota</taxon>
        <taxon>Actinomycetes</taxon>
        <taxon>Kitasatosporales</taxon>
        <taxon>Streptomycetaceae</taxon>
        <taxon>Streptomyces</taxon>
    </lineage>
</organism>
<evidence type="ECO:0000259" key="3">
    <source>
        <dbReference type="Pfam" id="PF00291"/>
    </source>
</evidence>
<evidence type="ECO:0000256" key="2">
    <source>
        <dbReference type="ARBA" id="ARBA00022898"/>
    </source>
</evidence>
<comment type="cofactor">
    <cofactor evidence="1">
        <name>pyridoxal 5'-phosphate</name>
        <dbReference type="ChEBI" id="CHEBI:597326"/>
    </cofactor>
</comment>
<keyword evidence="5" id="KW-1185">Reference proteome</keyword>
<dbReference type="EMBL" id="LNSV01000008">
    <property type="protein sequence ID" value="KUH39748.1"/>
    <property type="molecule type" value="Genomic_DNA"/>
</dbReference>
<dbReference type="STRING" id="936756.ATE80_05235"/>
<protein>
    <recommendedName>
        <fullName evidence="3">Tryptophan synthase beta chain-like PALP domain-containing protein</fullName>
    </recommendedName>
</protein>
<feature type="domain" description="Tryptophan synthase beta chain-like PALP" evidence="3">
    <location>
        <begin position="17"/>
        <end position="297"/>
    </location>
</feature>
<comment type="caution">
    <text evidence="4">The sequence shown here is derived from an EMBL/GenBank/DDBJ whole genome shotgun (WGS) entry which is preliminary data.</text>
</comment>
<dbReference type="Pfam" id="PF00291">
    <property type="entry name" value="PALP"/>
    <property type="match status" value="1"/>
</dbReference>
<dbReference type="InterPro" id="IPR001926">
    <property type="entry name" value="TrpB-like_PALP"/>
</dbReference>
<sequence>MGRDQERGLRPPAAPTVTPLATVGLLVDGQPRTLLLKLESWGEHGSVKGRTAQALWADVADRVTPEVGLIESTSGNLGVALAAVAASHHVPFTAVMDLRSSAVLVEAIRAHGADVVMIDEPDGAGGYLLSRLSYVEQRVLAEPRLVWPDQYRNPASPRVHRETTAPELWEQSSRRAMSVVVAVSTGGTLAGFRDFARSVRPDWELVAMDVVGSAALGGAVSERVLPGIGASRPSEFLPHGHRPTVRVSASDAVHACLWLEATTGLGVGASSGAAIAAAMRLFRAVPARETVACLCPDGADRYQGTIYDPRWRRRQALTGPDPCEGAEVLEVSCPPTGVEVRNR</sequence>
<name>A0A100Y8S9_9ACTN</name>
<dbReference type="Gene3D" id="3.40.50.1100">
    <property type="match status" value="2"/>
</dbReference>
<dbReference type="PANTHER" id="PTHR10314">
    <property type="entry name" value="CYSTATHIONINE BETA-SYNTHASE"/>
    <property type="match status" value="1"/>
</dbReference>
<gene>
    <name evidence="4" type="ORF">ATE80_05235</name>
</gene>